<comment type="caution">
    <text evidence="1">The sequence shown here is derived from an EMBL/GenBank/DDBJ whole genome shotgun (WGS) entry which is preliminary data.</text>
</comment>
<reference evidence="1 2" key="1">
    <citation type="submission" date="2019-05" db="EMBL/GenBank/DDBJ databases">
        <title>Another draft genome of Portunus trituberculatus and its Hox gene families provides insights of decapod evolution.</title>
        <authorList>
            <person name="Jeong J.-H."/>
            <person name="Song I."/>
            <person name="Kim S."/>
            <person name="Choi T."/>
            <person name="Kim D."/>
            <person name="Ryu S."/>
            <person name="Kim W."/>
        </authorList>
    </citation>
    <scope>NUCLEOTIDE SEQUENCE [LARGE SCALE GENOMIC DNA]</scope>
    <source>
        <tissue evidence="1">Muscle</tissue>
    </source>
</reference>
<dbReference type="AlphaFoldDB" id="A0A5B7ID82"/>
<protein>
    <submittedName>
        <fullName evidence="1">Uncharacterized protein</fullName>
    </submittedName>
</protein>
<gene>
    <name evidence="1" type="ORF">E2C01_073137</name>
</gene>
<keyword evidence="2" id="KW-1185">Reference proteome</keyword>
<evidence type="ECO:0000313" key="1">
    <source>
        <dbReference type="EMBL" id="MPC78644.1"/>
    </source>
</evidence>
<dbReference type="EMBL" id="VSRR010048982">
    <property type="protein sequence ID" value="MPC78644.1"/>
    <property type="molecule type" value="Genomic_DNA"/>
</dbReference>
<organism evidence="1 2">
    <name type="scientific">Portunus trituberculatus</name>
    <name type="common">Swimming crab</name>
    <name type="synonym">Neptunus trituberculatus</name>
    <dbReference type="NCBI Taxonomy" id="210409"/>
    <lineage>
        <taxon>Eukaryota</taxon>
        <taxon>Metazoa</taxon>
        <taxon>Ecdysozoa</taxon>
        <taxon>Arthropoda</taxon>
        <taxon>Crustacea</taxon>
        <taxon>Multicrustacea</taxon>
        <taxon>Malacostraca</taxon>
        <taxon>Eumalacostraca</taxon>
        <taxon>Eucarida</taxon>
        <taxon>Decapoda</taxon>
        <taxon>Pleocyemata</taxon>
        <taxon>Brachyura</taxon>
        <taxon>Eubrachyura</taxon>
        <taxon>Portunoidea</taxon>
        <taxon>Portunidae</taxon>
        <taxon>Portuninae</taxon>
        <taxon>Portunus</taxon>
    </lineage>
</organism>
<dbReference type="Proteomes" id="UP000324222">
    <property type="component" value="Unassembled WGS sequence"/>
</dbReference>
<accession>A0A5B7ID82</accession>
<evidence type="ECO:0000313" key="2">
    <source>
        <dbReference type="Proteomes" id="UP000324222"/>
    </source>
</evidence>
<name>A0A5B7ID82_PORTR</name>
<proteinExistence type="predicted"/>
<sequence>MRERKKCVTHTSPGLVSAQCLHPNTATAP</sequence>